<comment type="caution">
    <text evidence="2">The sequence shown here is derived from an EMBL/GenBank/DDBJ whole genome shotgun (WGS) entry which is preliminary data.</text>
</comment>
<feature type="compositionally biased region" description="Acidic residues" evidence="1">
    <location>
        <begin position="311"/>
        <end position="321"/>
    </location>
</feature>
<dbReference type="InterPro" id="IPR017850">
    <property type="entry name" value="Alkaline_phosphatase_core_sf"/>
</dbReference>
<evidence type="ECO:0000313" key="3">
    <source>
        <dbReference type="Proteomes" id="UP000653099"/>
    </source>
</evidence>
<reference evidence="2" key="2">
    <citation type="submission" date="2020-09" db="EMBL/GenBank/DDBJ databases">
        <authorList>
            <person name="Sun Q."/>
            <person name="Ohkuma M."/>
        </authorList>
    </citation>
    <scope>NUCLEOTIDE SEQUENCE</scope>
    <source>
        <strain evidence="2">JCM 14359</strain>
    </source>
</reference>
<evidence type="ECO:0008006" key="4">
    <source>
        <dbReference type="Google" id="ProtNLM"/>
    </source>
</evidence>
<evidence type="ECO:0000256" key="1">
    <source>
        <dbReference type="SAM" id="MobiDB-lite"/>
    </source>
</evidence>
<dbReference type="EMBL" id="BMOC01000004">
    <property type="protein sequence ID" value="GGJ01933.1"/>
    <property type="molecule type" value="Genomic_DNA"/>
</dbReference>
<feature type="region of interest" description="Disordered" evidence="1">
    <location>
        <begin position="296"/>
        <end position="321"/>
    </location>
</feature>
<sequence length="330" mass="37671">MQHDLNWENIKTGIKNPFLAFDQLVLEHVYRVPVVLLEDRLSIGTNVFEKGWDLLILLDTCRVDALREVADEYDFLADIGDLVSVGASSPEWIARTFTENHIEEINQTAYLSSNGNAEAVLERNKPATDPSYLTHRLLRRFNYVDSSQLGRLEKLWFYEPTGKKGPRGHVDGATPPRYLTERAIDVGRKHSFDRMILHYHQPHNPYAAKAMAEERELFEYETHFRLDPEKAWESYLADLRYVLDDVKLLLDNIDADRVVISSDHGEAFGEYGIYGHPIGSLHPHVRTVPWAVTTASDNGTCTPETPRPSESEEASNQDVDETLEALGYKF</sequence>
<protein>
    <recommendedName>
        <fullName evidence="4">Sulfatase N-terminal domain-containing protein</fullName>
    </recommendedName>
</protein>
<gene>
    <name evidence="2" type="ORF">GCM10008995_09650</name>
</gene>
<dbReference type="OrthoDB" id="100846at2157"/>
<dbReference type="SUPFAM" id="SSF53649">
    <property type="entry name" value="Alkaline phosphatase-like"/>
    <property type="match status" value="1"/>
</dbReference>
<name>A0A830EL92_9EURY</name>
<dbReference type="RefSeq" id="WP_188786263.1">
    <property type="nucleotide sequence ID" value="NZ_BMOC01000004.1"/>
</dbReference>
<dbReference type="Gene3D" id="3.40.720.10">
    <property type="entry name" value="Alkaline Phosphatase, subunit A"/>
    <property type="match status" value="1"/>
</dbReference>
<accession>A0A830EL92</accession>
<reference evidence="2" key="1">
    <citation type="journal article" date="2014" name="Int. J. Syst. Evol. Microbiol.">
        <title>Complete genome sequence of Corynebacterium casei LMG S-19264T (=DSM 44701T), isolated from a smear-ripened cheese.</title>
        <authorList>
            <consortium name="US DOE Joint Genome Institute (JGI-PGF)"/>
            <person name="Walter F."/>
            <person name="Albersmeier A."/>
            <person name="Kalinowski J."/>
            <person name="Ruckert C."/>
        </authorList>
    </citation>
    <scope>NUCLEOTIDE SEQUENCE</scope>
    <source>
        <strain evidence="2">JCM 14359</strain>
    </source>
</reference>
<dbReference type="AlphaFoldDB" id="A0A830EL92"/>
<evidence type="ECO:0000313" key="2">
    <source>
        <dbReference type="EMBL" id="GGJ01933.1"/>
    </source>
</evidence>
<organism evidence="2 3">
    <name type="scientific">Halobellus salinus</name>
    <dbReference type="NCBI Taxonomy" id="931585"/>
    <lineage>
        <taxon>Archaea</taxon>
        <taxon>Methanobacteriati</taxon>
        <taxon>Methanobacteriota</taxon>
        <taxon>Stenosarchaea group</taxon>
        <taxon>Halobacteria</taxon>
        <taxon>Halobacteriales</taxon>
        <taxon>Haloferacaceae</taxon>
        <taxon>Halobellus</taxon>
    </lineage>
</organism>
<dbReference type="Proteomes" id="UP000653099">
    <property type="component" value="Unassembled WGS sequence"/>
</dbReference>
<proteinExistence type="predicted"/>
<keyword evidence="3" id="KW-1185">Reference proteome</keyword>